<dbReference type="Pfam" id="PF00754">
    <property type="entry name" value="F5_F8_type_C"/>
    <property type="match status" value="1"/>
</dbReference>
<proteinExistence type="predicted"/>
<protein>
    <submittedName>
        <fullName evidence="3">Alginate lyase</fullName>
    </submittedName>
</protein>
<feature type="chain" id="PRO_5012729540" evidence="1">
    <location>
        <begin position="22"/>
        <end position="452"/>
    </location>
</feature>
<dbReference type="SUPFAM" id="SSF49785">
    <property type="entry name" value="Galactose-binding domain-like"/>
    <property type="match status" value="1"/>
</dbReference>
<feature type="signal peptide" evidence="1">
    <location>
        <begin position="1"/>
        <end position="21"/>
    </location>
</feature>
<dbReference type="SUPFAM" id="SSF49899">
    <property type="entry name" value="Concanavalin A-like lectins/glucanases"/>
    <property type="match status" value="1"/>
</dbReference>
<organism evidence="3">
    <name type="scientific">Vibrio sp. QY104</name>
    <dbReference type="NCBI Taxonomy" id="1333994"/>
    <lineage>
        <taxon>Bacteria</taxon>
        <taxon>Pseudomonadati</taxon>
        <taxon>Pseudomonadota</taxon>
        <taxon>Gammaproteobacteria</taxon>
        <taxon>Vibrionales</taxon>
        <taxon>Vibrionaceae</taxon>
        <taxon>Vibrio</taxon>
    </lineage>
</organism>
<reference evidence="3" key="1">
    <citation type="submission" date="2013-03" db="EMBL/GenBank/DDBJ databases">
        <title>Purification, characterization and cloning of alginate lyase AlyV4 from Vibrio sp. QY104.</title>
        <authorList>
            <person name="Han F."/>
            <person name="Guo E."/>
            <person name="Yu W."/>
        </authorList>
    </citation>
    <scope>NUCLEOTIDE SEQUENCE</scope>
    <source>
        <strain evidence="3">QY104</strain>
    </source>
</reference>
<gene>
    <name evidence="3" type="primary">alyV4</name>
</gene>
<dbReference type="Pfam" id="PF08787">
    <property type="entry name" value="Alginate_lyase2"/>
    <property type="match status" value="1"/>
</dbReference>
<accession>A0A1S5MRU7</accession>
<dbReference type="InterPro" id="IPR008979">
    <property type="entry name" value="Galactose-bd-like_sf"/>
</dbReference>
<evidence type="ECO:0000259" key="2">
    <source>
        <dbReference type="PROSITE" id="PS50022"/>
    </source>
</evidence>
<dbReference type="Gene3D" id="2.60.120.200">
    <property type="match status" value="1"/>
</dbReference>
<dbReference type="EMBL" id="KC773875">
    <property type="protein sequence ID" value="AGL78596.1"/>
    <property type="molecule type" value="Genomic_DNA"/>
</dbReference>
<dbReference type="PROSITE" id="PS50022">
    <property type="entry name" value="FA58C_3"/>
    <property type="match status" value="1"/>
</dbReference>
<dbReference type="GO" id="GO:0016829">
    <property type="term" value="F:lyase activity"/>
    <property type="evidence" value="ECO:0007669"/>
    <property type="project" value="UniProtKB-KW"/>
</dbReference>
<dbReference type="AlphaFoldDB" id="A0A1S5MRU7"/>
<keyword evidence="3" id="KW-0456">Lyase</keyword>
<dbReference type="InterPro" id="IPR013320">
    <property type="entry name" value="ConA-like_dom_sf"/>
</dbReference>
<feature type="domain" description="F5/8 type C" evidence="2">
    <location>
        <begin position="7"/>
        <end position="158"/>
    </location>
</feature>
<dbReference type="InterPro" id="IPR000421">
    <property type="entry name" value="FA58C"/>
</dbReference>
<evidence type="ECO:0000313" key="3">
    <source>
        <dbReference type="EMBL" id="AGL78596.1"/>
    </source>
</evidence>
<dbReference type="Gene3D" id="2.60.120.260">
    <property type="entry name" value="Galactose-binding domain-like"/>
    <property type="match status" value="1"/>
</dbReference>
<name>A0A1S5MRU7_9VIBR</name>
<dbReference type="SMR" id="A0A1S5MRU7"/>
<evidence type="ECO:0000256" key="1">
    <source>
        <dbReference type="SAM" id="SignalP"/>
    </source>
</evidence>
<keyword evidence="1" id="KW-0732">Signal</keyword>
<dbReference type="InterPro" id="IPR014895">
    <property type="entry name" value="Alginate_lyase_2"/>
</dbReference>
<sequence precursor="true">MLLNKIITTSAIAIFSSFSMADTLPILEATDWGSSHTSYPASNAIDGDTAWSSRWAAHDSGSEVNLVLDLGSIQTVSAVNIAWGRGNESTNKFEIRARSDASNTTWDKIYSGDSQGNTTDFESYDVQDIKARWIRIKVFSNSSGSDWTNITEVNILGSNKNNYGLDASKPPSYNFDLLDWYLSIPVDEGDGYASSIKENALSASYESEFFYTGQDGGMVFYTPVKGVKTSENTKYVRTELREMLRRGDTSKSTSGKENNWAFSSIPNETQSDFGGIDGHLKATLAVNHVTTTTSDSKQVGRIVIGQIHAKNNEPIRLYYHKLPENEKGAIYFAHESSKASGGNESWYNLLGEMVTSEGELNSTSNPSKGVALNEHFTYEIDVVADSLTVTLRQNDIELAKKTVDMSDSGYDDGDNYMYFKAGIYLQDNTSEEDDYAQVTFYELVNEHSNYSY</sequence>